<dbReference type="RefSeq" id="WP_128495464.1">
    <property type="nucleotide sequence ID" value="NZ_RZNB01000004.1"/>
</dbReference>
<keyword evidence="2" id="KW-0812">Transmembrane</keyword>
<comment type="caution">
    <text evidence="3">The sequence shown here is derived from an EMBL/GenBank/DDBJ whole genome shotgun (WGS) entry which is preliminary data.</text>
</comment>
<keyword evidence="4" id="KW-1185">Reference proteome</keyword>
<sequence>MSYPPNDGQQPWRPQNPEGDGQQGPAAAGVPDPYAQQQPNQQFPNQQSPAQQYPNQQSPAQQYPNQQSPAPQYPNQQPPAQQYPNQQPPAQQYPNQQPPTGYPAGSDPRSAPPQPPQQPTTAYPQQPTTAYPTQPYAMTGAQQPPSSPYPLTDPSLSQPRKKKRGRAALWISLVVVLVLLIAGGVVGGVLGTQANAPEREVEEYLTALVDGDAEEALAVSGDDVGDGDVLLTDDVYGDAEDRITGYELGETTITGDTAEVAATVSQGDESYETTFTLSKAGKAFVVFDTWRLQSPELGVVSYSIEGPAETAVTVAGVDTTALEPADSGSVELRALPGTYTVALASDDAFFTAEPITVDVLGFGADAATATTADGAESSTLVVTLTEGAVTAATEAVDAYIDGCVASTDFRPEGCPFSARGENPAYEYTNCVWTLEPRPAFTIEEYADGEWAVTTDSSGSAELNCDVRDPGSGQTGTSTAGPMDVEVGGAITGFTEDGATYVP</sequence>
<evidence type="ECO:0000313" key="3">
    <source>
        <dbReference type="EMBL" id="RWZ50010.1"/>
    </source>
</evidence>
<feature type="compositionally biased region" description="Low complexity" evidence="1">
    <location>
        <begin position="119"/>
        <end position="137"/>
    </location>
</feature>
<keyword evidence="2" id="KW-1133">Transmembrane helix</keyword>
<organism evidence="3 4">
    <name type="scientific">Labedella phragmitis</name>
    <dbReference type="NCBI Taxonomy" id="2498849"/>
    <lineage>
        <taxon>Bacteria</taxon>
        <taxon>Bacillati</taxon>
        <taxon>Actinomycetota</taxon>
        <taxon>Actinomycetes</taxon>
        <taxon>Micrococcales</taxon>
        <taxon>Microbacteriaceae</taxon>
        <taxon>Labedella</taxon>
    </lineage>
</organism>
<dbReference type="Proteomes" id="UP000288547">
    <property type="component" value="Unassembled WGS sequence"/>
</dbReference>
<feature type="transmembrane region" description="Helical" evidence="2">
    <location>
        <begin position="167"/>
        <end position="190"/>
    </location>
</feature>
<reference evidence="3 4" key="1">
    <citation type="submission" date="2018-12" db="EMBL/GenBank/DDBJ databases">
        <authorList>
            <person name="Li F."/>
        </authorList>
    </citation>
    <scope>NUCLEOTIDE SEQUENCE [LARGE SCALE GENOMIC DNA]</scope>
    <source>
        <strain evidence="3 4">11W25H-1</strain>
    </source>
</reference>
<feature type="compositionally biased region" description="Low complexity" evidence="1">
    <location>
        <begin position="33"/>
        <end position="95"/>
    </location>
</feature>
<accession>A0A444PRW0</accession>
<dbReference type="AlphaFoldDB" id="A0A444PRW0"/>
<feature type="region of interest" description="Disordered" evidence="1">
    <location>
        <begin position="1"/>
        <end position="160"/>
    </location>
</feature>
<evidence type="ECO:0000256" key="1">
    <source>
        <dbReference type="SAM" id="MobiDB-lite"/>
    </source>
</evidence>
<evidence type="ECO:0000313" key="4">
    <source>
        <dbReference type="Proteomes" id="UP000288547"/>
    </source>
</evidence>
<keyword evidence="2" id="KW-0472">Membrane</keyword>
<dbReference type="EMBL" id="RZNB01000004">
    <property type="protein sequence ID" value="RWZ50010.1"/>
    <property type="molecule type" value="Genomic_DNA"/>
</dbReference>
<dbReference type="OrthoDB" id="3818356at2"/>
<proteinExistence type="predicted"/>
<gene>
    <name evidence="3" type="ORF">ELQ90_11745</name>
</gene>
<name>A0A444PRW0_9MICO</name>
<protein>
    <submittedName>
        <fullName evidence="3">Uncharacterized protein</fullName>
    </submittedName>
</protein>
<evidence type="ECO:0000256" key="2">
    <source>
        <dbReference type="SAM" id="Phobius"/>
    </source>
</evidence>